<dbReference type="Gene3D" id="3.40.50.620">
    <property type="entry name" value="HUPs"/>
    <property type="match status" value="1"/>
</dbReference>
<dbReference type="PROSITE" id="PS51645">
    <property type="entry name" value="PHR_CRY_ALPHA_BETA"/>
    <property type="match status" value="1"/>
</dbReference>
<dbReference type="InterPro" id="IPR036155">
    <property type="entry name" value="Crypto/Photolyase_N_sf"/>
</dbReference>
<dbReference type="NCBIfam" id="TIGR02765">
    <property type="entry name" value="crypto_DASH"/>
    <property type="match status" value="1"/>
</dbReference>
<dbReference type="PANTHER" id="PTHR11455">
    <property type="entry name" value="CRYPTOCHROME"/>
    <property type="match status" value="1"/>
</dbReference>
<dbReference type="Pfam" id="PF00875">
    <property type="entry name" value="DNA_photolyase"/>
    <property type="match status" value="1"/>
</dbReference>
<comment type="similarity">
    <text evidence="1 7">Belongs to the DNA photolyase class-1 family.</text>
</comment>
<comment type="function">
    <text evidence="7">May have a photoreceptor function.</text>
</comment>
<sequence length="417" mass="47714">MNGLFWFRYDLRLHDNPALLKLARQCEQLLCVYVVDTQASMGAFRWQFIRESLTDLQQQLAALGQTLVIRVGQPDAIISELIQTHGINIAGTTPIPATYEQWHLATVKQMCAPCKWVETESFTLFDARQLPFHVNKLPDSFTPFRKQVEPVAVSPPLPRPPRLPAALPSPSDPLPSFDAPAPDPNTLPFNGGETAGLAQVRYYLHDTRHVSRYKLTRNGLDGWDFSSKLSPWLAQGCVSPRQIMAELQDYEAQYGANDSTYWLYFELLWREYFQWLHYRYGNRLYLLRGIRNQDPLLGKNSKALAGWCEGKTAAPFVNAFMHQLRNTGWMSNRGRQIVASYLINELGVDWRDGAAWFEAQLIDYDPASNWGNWQYLAGVGTDPRGRREFNIGKQQREYDPAGVFVGKYSHRHAQRTS</sequence>
<evidence type="ECO:0000313" key="11">
    <source>
        <dbReference type="Proteomes" id="UP000192491"/>
    </source>
</evidence>
<dbReference type="PRINTS" id="PR00147">
    <property type="entry name" value="DNAPHOTLYASE"/>
</dbReference>
<dbReference type="SUPFAM" id="SSF52425">
    <property type="entry name" value="Cryptochrome/photolyase, N-terminal domain"/>
    <property type="match status" value="1"/>
</dbReference>
<feature type="domain" description="Photolyase/cryptochrome alpha/beta" evidence="9">
    <location>
        <begin position="1"/>
        <end position="127"/>
    </location>
</feature>
<feature type="binding site" evidence="6">
    <location>
        <begin position="226"/>
        <end position="230"/>
    </location>
    <ligand>
        <name>FAD</name>
        <dbReference type="ChEBI" id="CHEBI:57692"/>
    </ligand>
</feature>
<name>A0A1Y1QJJ5_9GAMM</name>
<evidence type="ECO:0000259" key="9">
    <source>
        <dbReference type="PROSITE" id="PS51645"/>
    </source>
</evidence>
<accession>A0A1Y1QJJ5</accession>
<dbReference type="Proteomes" id="UP000192491">
    <property type="component" value="Unassembled WGS sequence"/>
</dbReference>
<proteinExistence type="inferred from homology"/>
<keyword evidence="4 6" id="KW-0274">FAD</keyword>
<dbReference type="GO" id="GO:0000719">
    <property type="term" value="P:photoreactive repair"/>
    <property type="evidence" value="ECO:0007669"/>
    <property type="project" value="TreeGrafter"/>
</dbReference>
<dbReference type="InterPro" id="IPR014729">
    <property type="entry name" value="Rossmann-like_a/b/a_fold"/>
</dbReference>
<comment type="cofactor">
    <cofactor evidence="7">
        <name>(6R)-5,10-methylene-5,6,7,8-tetrahydrofolate</name>
        <dbReference type="ChEBI" id="CHEBI:15636"/>
    </cofactor>
    <text evidence="7">Binds 1 5,10-methenyltetrahydrofolate (MTHF) per subunit.</text>
</comment>
<feature type="binding site" evidence="6">
    <location>
        <begin position="266"/>
        <end position="273"/>
    </location>
    <ligand>
        <name>FAD</name>
        <dbReference type="ChEBI" id="CHEBI:57692"/>
    </ligand>
</feature>
<dbReference type="Pfam" id="PF03441">
    <property type="entry name" value="FAD_binding_7"/>
    <property type="match status" value="1"/>
</dbReference>
<dbReference type="InterPro" id="IPR014133">
    <property type="entry name" value="Cry_DASH"/>
</dbReference>
<feature type="binding site" evidence="6">
    <location>
        <begin position="363"/>
        <end position="365"/>
    </location>
    <ligand>
        <name>FAD</name>
        <dbReference type="ChEBI" id="CHEBI:57692"/>
    </ligand>
</feature>
<keyword evidence="3 6" id="KW-0285">Flavoprotein</keyword>
<dbReference type="GO" id="GO:0003913">
    <property type="term" value="F:DNA photolyase activity"/>
    <property type="evidence" value="ECO:0007669"/>
    <property type="project" value="InterPro"/>
</dbReference>
<organism evidence="10 11">
    <name type="scientific">Thiothrix lacustris</name>
    <dbReference type="NCBI Taxonomy" id="525917"/>
    <lineage>
        <taxon>Bacteria</taxon>
        <taxon>Pseudomonadati</taxon>
        <taxon>Pseudomonadota</taxon>
        <taxon>Gammaproteobacteria</taxon>
        <taxon>Thiotrichales</taxon>
        <taxon>Thiotrichaceae</taxon>
        <taxon>Thiothrix</taxon>
    </lineage>
</organism>
<dbReference type="Gene3D" id="1.10.579.10">
    <property type="entry name" value="DNA Cyclobutane Dipyrimidine Photolyase, subunit A, domain 3"/>
    <property type="match status" value="1"/>
</dbReference>
<dbReference type="InterPro" id="IPR005101">
    <property type="entry name" value="Cryptochr/Photolyase_FAD-bd"/>
</dbReference>
<feature type="compositionally biased region" description="Low complexity" evidence="8">
    <location>
        <begin position="164"/>
        <end position="180"/>
    </location>
</feature>
<evidence type="ECO:0000256" key="7">
    <source>
        <dbReference type="RuleBase" id="RU367151"/>
    </source>
</evidence>
<dbReference type="Gene3D" id="1.25.40.80">
    <property type="match status" value="1"/>
</dbReference>
<dbReference type="SUPFAM" id="SSF48173">
    <property type="entry name" value="Cryptochrome/photolyase FAD-binding domain"/>
    <property type="match status" value="1"/>
</dbReference>
<dbReference type="PANTHER" id="PTHR11455:SF22">
    <property type="entry name" value="CRYPTOCHROME DASH"/>
    <property type="match status" value="1"/>
</dbReference>
<protein>
    <recommendedName>
        <fullName evidence="2 7">Cryptochrome DASH</fullName>
    </recommendedName>
</protein>
<comment type="caution">
    <text evidence="10">The sequence shown here is derived from an EMBL/GenBank/DDBJ whole genome shotgun (WGS) entry which is preliminary data.</text>
</comment>
<evidence type="ECO:0000256" key="4">
    <source>
        <dbReference type="ARBA" id="ARBA00022827"/>
    </source>
</evidence>
<dbReference type="InterPro" id="IPR036134">
    <property type="entry name" value="Crypto/Photolyase_FAD-like_sf"/>
</dbReference>
<dbReference type="AlphaFoldDB" id="A0A1Y1QJJ5"/>
<evidence type="ECO:0000256" key="6">
    <source>
        <dbReference type="PIRSR" id="PIRSR602081-1"/>
    </source>
</evidence>
<reference evidence="10 11" key="1">
    <citation type="submission" date="2017-01" db="EMBL/GenBank/DDBJ databases">
        <title>Novel large sulfur bacteria in the metagenomes of groundwater-fed chemosynthetic microbial mats in the Lake Huron basin.</title>
        <authorList>
            <person name="Sharrar A.M."/>
            <person name="Flood B.E."/>
            <person name="Bailey J.V."/>
            <person name="Jones D.S."/>
            <person name="Biddanda B."/>
            <person name="Ruberg S.A."/>
            <person name="Marcus D.N."/>
            <person name="Dick G.J."/>
        </authorList>
    </citation>
    <scope>NUCLEOTIDE SEQUENCE [LARGE SCALE GENOMIC DNA]</scope>
    <source>
        <strain evidence="10">A8</strain>
    </source>
</reference>
<dbReference type="GO" id="GO:0003677">
    <property type="term" value="F:DNA binding"/>
    <property type="evidence" value="ECO:0007669"/>
    <property type="project" value="TreeGrafter"/>
</dbReference>
<dbReference type="InterPro" id="IPR006050">
    <property type="entry name" value="DNA_photolyase_N"/>
</dbReference>
<evidence type="ECO:0000256" key="2">
    <source>
        <dbReference type="ARBA" id="ARBA00017881"/>
    </source>
</evidence>
<feature type="region of interest" description="Disordered" evidence="8">
    <location>
        <begin position="152"/>
        <end position="184"/>
    </location>
</feature>
<feature type="compositionally biased region" description="Pro residues" evidence="8">
    <location>
        <begin position="153"/>
        <end position="163"/>
    </location>
</feature>
<comment type="cofactor">
    <cofactor evidence="6 7">
        <name>FAD</name>
        <dbReference type="ChEBI" id="CHEBI:57692"/>
    </cofactor>
    <text evidence="6 7">Binds 1 FAD per subunit.</text>
</comment>
<evidence type="ECO:0000256" key="1">
    <source>
        <dbReference type="ARBA" id="ARBA00005862"/>
    </source>
</evidence>
<evidence type="ECO:0000256" key="5">
    <source>
        <dbReference type="ARBA" id="ARBA00022991"/>
    </source>
</evidence>
<dbReference type="GO" id="GO:0071949">
    <property type="term" value="F:FAD binding"/>
    <property type="evidence" value="ECO:0007669"/>
    <property type="project" value="TreeGrafter"/>
</dbReference>
<keyword evidence="5 7" id="KW-0157">Chromophore</keyword>
<evidence type="ECO:0000256" key="3">
    <source>
        <dbReference type="ARBA" id="ARBA00022630"/>
    </source>
</evidence>
<gene>
    <name evidence="10" type="ORF">BWK73_28655</name>
</gene>
<dbReference type="EMBL" id="MTEJ01000216">
    <property type="protein sequence ID" value="OQX07231.1"/>
    <property type="molecule type" value="Genomic_DNA"/>
</dbReference>
<dbReference type="InterPro" id="IPR002081">
    <property type="entry name" value="Cryptochrome/DNA_photolyase_1"/>
</dbReference>
<evidence type="ECO:0000313" key="10">
    <source>
        <dbReference type="EMBL" id="OQX07231.1"/>
    </source>
</evidence>
<evidence type="ECO:0000256" key="8">
    <source>
        <dbReference type="SAM" id="MobiDB-lite"/>
    </source>
</evidence>
<feature type="binding site" evidence="6">
    <location>
        <position position="213"/>
    </location>
    <ligand>
        <name>FAD</name>
        <dbReference type="ChEBI" id="CHEBI:57692"/>
    </ligand>
</feature>